<dbReference type="SUPFAM" id="SSF81296">
    <property type="entry name" value="E set domains"/>
    <property type="match status" value="1"/>
</dbReference>
<evidence type="ECO:0000313" key="3">
    <source>
        <dbReference type="EMBL" id="KPP77886.1"/>
    </source>
</evidence>
<feature type="domain" description="Rel homology dimerisation" evidence="2">
    <location>
        <begin position="72"/>
        <end position="115"/>
    </location>
</feature>
<dbReference type="InterPro" id="IPR008366">
    <property type="entry name" value="NFAT"/>
</dbReference>
<reference evidence="3 4" key="1">
    <citation type="submission" date="2015-08" db="EMBL/GenBank/DDBJ databases">
        <title>The genome of the Asian arowana (Scleropages formosus).</title>
        <authorList>
            <person name="Tan M.H."/>
            <person name="Gan H.M."/>
            <person name="Croft L.J."/>
            <person name="Austin C.M."/>
        </authorList>
    </citation>
    <scope>NUCLEOTIDE SEQUENCE [LARGE SCALE GENOMIC DNA]</scope>
    <source>
        <strain evidence="3">Aro1</strain>
    </source>
</reference>
<dbReference type="PANTHER" id="PTHR12533:SF4">
    <property type="entry name" value="NUCLEAR FACTOR OF ACTIVATED T-CELLS, CYTOPLASMIC 2"/>
    <property type="match status" value="1"/>
</dbReference>
<dbReference type="Proteomes" id="UP000034805">
    <property type="component" value="Unassembled WGS sequence"/>
</dbReference>
<evidence type="ECO:0000313" key="4">
    <source>
        <dbReference type="Proteomes" id="UP000034805"/>
    </source>
</evidence>
<dbReference type="InterPro" id="IPR014756">
    <property type="entry name" value="Ig_E-set"/>
</dbReference>
<dbReference type="AlphaFoldDB" id="A0A0P7XM51"/>
<dbReference type="GO" id="GO:0005667">
    <property type="term" value="C:transcription regulator complex"/>
    <property type="evidence" value="ECO:0007669"/>
    <property type="project" value="TreeGrafter"/>
</dbReference>
<name>A0A0P7XM51_SCLFO</name>
<dbReference type="Pfam" id="PF16179">
    <property type="entry name" value="RHD_dimer"/>
    <property type="match status" value="1"/>
</dbReference>
<dbReference type="InterPro" id="IPR013783">
    <property type="entry name" value="Ig-like_fold"/>
</dbReference>
<dbReference type="GO" id="GO:0000978">
    <property type="term" value="F:RNA polymerase II cis-regulatory region sequence-specific DNA binding"/>
    <property type="evidence" value="ECO:0007669"/>
    <property type="project" value="TreeGrafter"/>
</dbReference>
<dbReference type="GO" id="GO:0033173">
    <property type="term" value="P:calcineurin-NFAT signaling cascade"/>
    <property type="evidence" value="ECO:0007669"/>
    <property type="project" value="TreeGrafter"/>
</dbReference>
<feature type="compositionally biased region" description="Polar residues" evidence="1">
    <location>
        <begin position="231"/>
        <end position="252"/>
    </location>
</feature>
<protein>
    <submittedName>
        <fullName evidence="3">Nuclear factor of activated T-cells, cytoplasmic 2-like</fullName>
    </submittedName>
</protein>
<dbReference type="GO" id="GO:0000981">
    <property type="term" value="F:DNA-binding transcription factor activity, RNA polymerase II-specific"/>
    <property type="evidence" value="ECO:0007669"/>
    <property type="project" value="TreeGrafter"/>
</dbReference>
<organism evidence="3 4">
    <name type="scientific">Scleropages formosus</name>
    <name type="common">Asian bonytongue</name>
    <name type="synonym">Osteoglossum formosum</name>
    <dbReference type="NCBI Taxonomy" id="113540"/>
    <lineage>
        <taxon>Eukaryota</taxon>
        <taxon>Metazoa</taxon>
        <taxon>Chordata</taxon>
        <taxon>Craniata</taxon>
        <taxon>Vertebrata</taxon>
        <taxon>Euteleostomi</taxon>
        <taxon>Actinopterygii</taxon>
        <taxon>Neopterygii</taxon>
        <taxon>Teleostei</taxon>
        <taxon>Osteoglossocephala</taxon>
        <taxon>Osteoglossomorpha</taxon>
        <taxon>Osteoglossiformes</taxon>
        <taxon>Osteoglossidae</taxon>
        <taxon>Scleropages</taxon>
    </lineage>
</organism>
<dbReference type="PANTHER" id="PTHR12533">
    <property type="entry name" value="NFAT"/>
    <property type="match status" value="1"/>
</dbReference>
<dbReference type="InterPro" id="IPR032397">
    <property type="entry name" value="RHD_dimer"/>
</dbReference>
<feature type="region of interest" description="Disordered" evidence="1">
    <location>
        <begin position="202"/>
        <end position="261"/>
    </location>
</feature>
<dbReference type="EMBL" id="JARO02000628">
    <property type="protein sequence ID" value="KPP77886.1"/>
    <property type="molecule type" value="Genomic_DNA"/>
</dbReference>
<evidence type="ECO:0000256" key="1">
    <source>
        <dbReference type="SAM" id="MobiDB-lite"/>
    </source>
</evidence>
<sequence>MSRPPSGCCGECPGDIRQLFSNVEQSAAVGRNDGQQVWEVEATVDKDKSQAVGSCSQGPIADTNLVPWPFFQSMLFVEVPPYRDHSICHAAKVTFYVINGKRKRSQPQHFTYTPLAVPSIKTEPVDEYESGQVGYAMPQILGIPPQPYYSSPRGLIHSDGGLVPCQQGRTNLTTPDSRFQQQSPAIVYPRGAKTLSGSPVLYQQPPRGGAPDPHRSVLVHAGSPVQPPASGAQSHTTSPGQHPSIIQFSPTNHLLRGAPPPPVQAQHVMYCESYAPEASVRSPAPPPAAHPQHYSTVIQQQPYVQKMAKNRASPGEMDPQGCPAPEEPRRVTIKQENLDQAYLDDGSRFSQAQNTTLGHQGCCHQCFPSLETDPGEPNNDGLLYSVSGYEEGPGPWAAADKESFTMGRKQSRGCGTSGNVTCSTF</sequence>
<accession>A0A0P7XM51</accession>
<comment type="caution">
    <text evidence="3">The sequence shown here is derived from an EMBL/GenBank/DDBJ whole genome shotgun (WGS) entry which is preliminary data.</text>
</comment>
<evidence type="ECO:0000259" key="2">
    <source>
        <dbReference type="Pfam" id="PF16179"/>
    </source>
</evidence>
<dbReference type="GO" id="GO:0007399">
    <property type="term" value="P:nervous system development"/>
    <property type="evidence" value="ECO:0007669"/>
    <property type="project" value="UniProtKB-ARBA"/>
</dbReference>
<gene>
    <name evidence="3" type="ORF">Z043_102653</name>
</gene>
<proteinExistence type="predicted"/>
<dbReference type="Gene3D" id="2.60.40.10">
    <property type="entry name" value="Immunoglobulins"/>
    <property type="match status" value="1"/>
</dbReference>